<evidence type="ECO:0000256" key="1">
    <source>
        <dbReference type="SAM" id="MobiDB-lite"/>
    </source>
</evidence>
<proteinExistence type="predicted"/>
<dbReference type="EMBL" id="BGZK01000742">
    <property type="protein sequence ID" value="GBP58687.1"/>
    <property type="molecule type" value="Genomic_DNA"/>
</dbReference>
<keyword evidence="3" id="KW-1185">Reference proteome</keyword>
<feature type="compositionally biased region" description="Basic and acidic residues" evidence="1">
    <location>
        <begin position="42"/>
        <end position="53"/>
    </location>
</feature>
<dbReference type="Proteomes" id="UP000299102">
    <property type="component" value="Unassembled WGS sequence"/>
</dbReference>
<reference evidence="2 3" key="1">
    <citation type="journal article" date="2019" name="Commun. Biol.">
        <title>The bagworm genome reveals a unique fibroin gene that provides high tensile strength.</title>
        <authorList>
            <person name="Kono N."/>
            <person name="Nakamura H."/>
            <person name="Ohtoshi R."/>
            <person name="Tomita M."/>
            <person name="Numata K."/>
            <person name="Arakawa K."/>
        </authorList>
    </citation>
    <scope>NUCLEOTIDE SEQUENCE [LARGE SCALE GENOMIC DNA]</scope>
</reference>
<feature type="region of interest" description="Disordered" evidence="1">
    <location>
        <begin position="1"/>
        <end position="75"/>
    </location>
</feature>
<sequence>MGDCRQPTHGAITANSPAQRGDYYKPCPSKASYKGTLPIEKNAPKIRADDDLPARAGARTRGPTPSAGLGTRPPHCARLSRIVGVIIRRALMCIMYPLRVYAGRRLGGGQGRSRSE</sequence>
<protein>
    <submittedName>
        <fullName evidence="2">Uncharacterized protein</fullName>
    </submittedName>
</protein>
<accession>A0A4C1X8X9</accession>
<evidence type="ECO:0000313" key="2">
    <source>
        <dbReference type="EMBL" id="GBP58687.1"/>
    </source>
</evidence>
<gene>
    <name evidence="2" type="ORF">EVAR_97090_1</name>
</gene>
<organism evidence="2 3">
    <name type="scientific">Eumeta variegata</name>
    <name type="common">Bagworm moth</name>
    <name type="synonym">Eumeta japonica</name>
    <dbReference type="NCBI Taxonomy" id="151549"/>
    <lineage>
        <taxon>Eukaryota</taxon>
        <taxon>Metazoa</taxon>
        <taxon>Ecdysozoa</taxon>
        <taxon>Arthropoda</taxon>
        <taxon>Hexapoda</taxon>
        <taxon>Insecta</taxon>
        <taxon>Pterygota</taxon>
        <taxon>Neoptera</taxon>
        <taxon>Endopterygota</taxon>
        <taxon>Lepidoptera</taxon>
        <taxon>Glossata</taxon>
        <taxon>Ditrysia</taxon>
        <taxon>Tineoidea</taxon>
        <taxon>Psychidae</taxon>
        <taxon>Oiketicinae</taxon>
        <taxon>Eumeta</taxon>
    </lineage>
</organism>
<name>A0A4C1X8X9_EUMVA</name>
<dbReference type="AlphaFoldDB" id="A0A4C1X8X9"/>
<evidence type="ECO:0000313" key="3">
    <source>
        <dbReference type="Proteomes" id="UP000299102"/>
    </source>
</evidence>
<comment type="caution">
    <text evidence="2">The sequence shown here is derived from an EMBL/GenBank/DDBJ whole genome shotgun (WGS) entry which is preliminary data.</text>
</comment>